<dbReference type="GO" id="GO:0004029">
    <property type="term" value="F:aldehyde dehydrogenase (NAD+) activity"/>
    <property type="evidence" value="ECO:0007669"/>
    <property type="project" value="TreeGrafter"/>
</dbReference>
<dbReference type="InterPro" id="IPR016162">
    <property type="entry name" value="Ald_DH_N"/>
</dbReference>
<dbReference type="Gene3D" id="3.40.605.10">
    <property type="entry name" value="Aldehyde Dehydrogenase, Chain A, domain 1"/>
    <property type="match status" value="1"/>
</dbReference>
<accession>A0A0M3HI57</accession>
<evidence type="ECO:0000313" key="4">
    <source>
        <dbReference type="Proteomes" id="UP000036681"/>
    </source>
</evidence>
<organism evidence="4 5">
    <name type="scientific">Ascaris lumbricoides</name>
    <name type="common">Giant roundworm</name>
    <dbReference type="NCBI Taxonomy" id="6252"/>
    <lineage>
        <taxon>Eukaryota</taxon>
        <taxon>Metazoa</taxon>
        <taxon>Ecdysozoa</taxon>
        <taxon>Nematoda</taxon>
        <taxon>Chromadorea</taxon>
        <taxon>Rhabditida</taxon>
        <taxon>Spirurina</taxon>
        <taxon>Ascaridomorpha</taxon>
        <taxon>Ascaridoidea</taxon>
        <taxon>Ascarididae</taxon>
        <taxon>Ascaris</taxon>
    </lineage>
</organism>
<evidence type="ECO:0000259" key="3">
    <source>
        <dbReference type="Pfam" id="PF00171"/>
    </source>
</evidence>
<name>A0A0M3HI57_ASCLU</name>
<dbReference type="AlphaFoldDB" id="A0A0M3HI57"/>
<reference evidence="5" key="1">
    <citation type="submission" date="2017-02" db="UniProtKB">
        <authorList>
            <consortium name="WormBaseParasite"/>
        </authorList>
    </citation>
    <scope>IDENTIFICATION</scope>
</reference>
<dbReference type="WBParaSite" id="ALUE_0000120201-mRNA-1">
    <property type="protein sequence ID" value="ALUE_0000120201-mRNA-1"/>
    <property type="gene ID" value="ALUE_0000120201"/>
</dbReference>
<keyword evidence="4" id="KW-1185">Reference proteome</keyword>
<evidence type="ECO:0000313" key="5">
    <source>
        <dbReference type="WBParaSite" id="ALUE_0000120201-mRNA-1"/>
    </source>
</evidence>
<feature type="domain" description="Aldehyde dehydrogenase" evidence="3">
    <location>
        <begin position="6"/>
        <end position="79"/>
    </location>
</feature>
<dbReference type="Proteomes" id="UP000036681">
    <property type="component" value="Unplaced"/>
</dbReference>
<proteinExistence type="inferred from homology"/>
<dbReference type="InterPro" id="IPR015590">
    <property type="entry name" value="Aldehyde_DH_dom"/>
</dbReference>
<evidence type="ECO:0000256" key="1">
    <source>
        <dbReference type="ARBA" id="ARBA00009986"/>
    </source>
</evidence>
<comment type="similarity">
    <text evidence="1">Belongs to the aldehyde dehydrogenase family.</text>
</comment>
<sequence>MQIYDAAYIQKDPLGVVLIIAPWNFPLQLLLKPLCGALAAGNCVLLKPSEMAPHCEKLLAELLPKYIDAGICRVITGGPALMTLAFLKFTPVVIL</sequence>
<dbReference type="InterPro" id="IPR016161">
    <property type="entry name" value="Ald_DH/histidinol_DH"/>
</dbReference>
<evidence type="ECO:0000256" key="2">
    <source>
        <dbReference type="ARBA" id="ARBA00023002"/>
    </source>
</evidence>
<dbReference type="Pfam" id="PF00171">
    <property type="entry name" value="Aldedh"/>
    <property type="match status" value="1"/>
</dbReference>
<dbReference type="PANTHER" id="PTHR43570:SF16">
    <property type="entry name" value="ALDEHYDE DEHYDROGENASE TYPE III, ISOFORM Q"/>
    <property type="match status" value="1"/>
</dbReference>
<dbReference type="GO" id="GO:0005737">
    <property type="term" value="C:cytoplasm"/>
    <property type="evidence" value="ECO:0007669"/>
    <property type="project" value="TreeGrafter"/>
</dbReference>
<dbReference type="SUPFAM" id="SSF53720">
    <property type="entry name" value="ALDH-like"/>
    <property type="match status" value="1"/>
</dbReference>
<dbReference type="GO" id="GO:0006081">
    <property type="term" value="P:aldehyde metabolic process"/>
    <property type="evidence" value="ECO:0007669"/>
    <property type="project" value="InterPro"/>
</dbReference>
<protein>
    <submittedName>
        <fullName evidence="5">Aldedh domain-containing protein</fullName>
    </submittedName>
</protein>
<dbReference type="PANTHER" id="PTHR43570">
    <property type="entry name" value="ALDEHYDE DEHYDROGENASE"/>
    <property type="match status" value="1"/>
</dbReference>
<keyword evidence="2" id="KW-0560">Oxidoreductase</keyword>
<dbReference type="InterPro" id="IPR012394">
    <property type="entry name" value="Aldehyde_DH_NAD(P)"/>
</dbReference>